<accession>A0ABS5IPU7</accession>
<organism evidence="1 2">
    <name type="scientific">Microbacterium paraoxydans</name>
    <dbReference type="NCBI Taxonomy" id="199592"/>
    <lineage>
        <taxon>Bacteria</taxon>
        <taxon>Bacillati</taxon>
        <taxon>Actinomycetota</taxon>
        <taxon>Actinomycetes</taxon>
        <taxon>Micrococcales</taxon>
        <taxon>Microbacteriaceae</taxon>
        <taxon>Microbacterium</taxon>
    </lineage>
</organism>
<evidence type="ECO:0000313" key="1">
    <source>
        <dbReference type="EMBL" id="MBS0024983.1"/>
    </source>
</evidence>
<sequence length="160" mass="17291">MTAPVVLTVAAIEGAQLARIVDDFLALLAEADPGDPAITRLTPTPYPDDDDASAEFAAATHDDLIDRRLLDARTMRAGLSAFDPESTLTADQAREPREVTIRRTDVDAWLRTLTAIRLVIATRLGITVEEPSADGEGMAVYDWLGYRLELLIEAADDVGA</sequence>
<keyword evidence="2" id="KW-1185">Reference proteome</keyword>
<proteinExistence type="predicted"/>
<dbReference type="InterPro" id="IPR018561">
    <property type="entry name" value="AosR"/>
</dbReference>
<dbReference type="Pfam" id="PF09438">
    <property type="entry name" value="DUF2017"/>
    <property type="match status" value="1"/>
</dbReference>
<dbReference type="EMBL" id="JAGTUK010000003">
    <property type="protein sequence ID" value="MBS0024983.1"/>
    <property type="molecule type" value="Genomic_DNA"/>
</dbReference>
<gene>
    <name evidence="1" type="ORF">KE274_12810</name>
</gene>
<comment type="caution">
    <text evidence="1">The sequence shown here is derived from an EMBL/GenBank/DDBJ whole genome shotgun (WGS) entry which is preliminary data.</text>
</comment>
<evidence type="ECO:0000313" key="2">
    <source>
        <dbReference type="Proteomes" id="UP000678243"/>
    </source>
</evidence>
<dbReference type="Proteomes" id="UP000678243">
    <property type="component" value="Unassembled WGS sequence"/>
</dbReference>
<protein>
    <submittedName>
        <fullName evidence="1">DUF2017 family protein</fullName>
    </submittedName>
</protein>
<reference evidence="1 2" key="1">
    <citation type="submission" date="2021-04" db="EMBL/GenBank/DDBJ databases">
        <title>Whole genome analysis of root endophytic bacterium Microbacterium paraoxydans ku-mp colonizing RP-bio226 rice variety.</title>
        <authorList>
            <person name="Ulaganathan K."/>
            <person name="Latha B."/>
        </authorList>
    </citation>
    <scope>NUCLEOTIDE SEQUENCE [LARGE SCALE GENOMIC DNA]</scope>
    <source>
        <strain evidence="2">ku-mp</strain>
    </source>
</reference>
<name>A0ABS5IPU7_9MICO</name>
<dbReference type="RefSeq" id="WP_211544308.1">
    <property type="nucleotide sequence ID" value="NZ_JAGTUK010000003.1"/>
</dbReference>